<dbReference type="CDD" id="cd01392">
    <property type="entry name" value="HTH_LacI"/>
    <property type="match status" value="1"/>
</dbReference>
<dbReference type="InterPro" id="IPR000843">
    <property type="entry name" value="HTH_LacI"/>
</dbReference>
<dbReference type="GO" id="GO:0000976">
    <property type="term" value="F:transcription cis-regulatory region binding"/>
    <property type="evidence" value="ECO:0007669"/>
    <property type="project" value="TreeGrafter"/>
</dbReference>
<dbReference type="STRING" id="1566387.QV13_07150"/>
<dbReference type="SMART" id="SM00354">
    <property type="entry name" value="HTH_LACI"/>
    <property type="match status" value="1"/>
</dbReference>
<dbReference type="CDD" id="cd06267">
    <property type="entry name" value="PBP1_LacI_sugar_binding-like"/>
    <property type="match status" value="1"/>
</dbReference>
<name>A0A1C2E343_9HYPH</name>
<dbReference type="Proteomes" id="UP000094412">
    <property type="component" value="Unassembled WGS sequence"/>
</dbReference>
<dbReference type="InterPro" id="IPR010982">
    <property type="entry name" value="Lambda_DNA-bd_dom_sf"/>
</dbReference>
<keyword evidence="3" id="KW-0804">Transcription</keyword>
<dbReference type="EMBL" id="MDEO01000028">
    <property type="protein sequence ID" value="OCX21432.1"/>
    <property type="molecule type" value="Genomic_DNA"/>
</dbReference>
<dbReference type="Gene3D" id="3.40.50.2300">
    <property type="match status" value="2"/>
</dbReference>
<dbReference type="GO" id="GO:0003700">
    <property type="term" value="F:DNA-binding transcription factor activity"/>
    <property type="evidence" value="ECO:0007669"/>
    <property type="project" value="TreeGrafter"/>
</dbReference>
<evidence type="ECO:0000256" key="3">
    <source>
        <dbReference type="ARBA" id="ARBA00023163"/>
    </source>
</evidence>
<comment type="caution">
    <text evidence="5">The sequence shown here is derived from an EMBL/GenBank/DDBJ whole genome shotgun (WGS) entry which is preliminary data.</text>
</comment>
<dbReference type="Pfam" id="PF00356">
    <property type="entry name" value="LacI"/>
    <property type="match status" value="1"/>
</dbReference>
<keyword evidence="2" id="KW-0238">DNA-binding</keyword>
<feature type="domain" description="HTH lacI-type" evidence="4">
    <location>
        <begin position="5"/>
        <end position="59"/>
    </location>
</feature>
<dbReference type="SUPFAM" id="SSF53822">
    <property type="entry name" value="Periplasmic binding protein-like I"/>
    <property type="match status" value="1"/>
</dbReference>
<evidence type="ECO:0000259" key="4">
    <source>
        <dbReference type="PROSITE" id="PS50932"/>
    </source>
</evidence>
<dbReference type="Gene3D" id="1.10.260.40">
    <property type="entry name" value="lambda repressor-like DNA-binding domains"/>
    <property type="match status" value="1"/>
</dbReference>
<evidence type="ECO:0000313" key="6">
    <source>
        <dbReference type="Proteomes" id="UP000094412"/>
    </source>
</evidence>
<evidence type="ECO:0000256" key="1">
    <source>
        <dbReference type="ARBA" id="ARBA00023015"/>
    </source>
</evidence>
<accession>A0A1C2E343</accession>
<dbReference type="PROSITE" id="PS00356">
    <property type="entry name" value="HTH_LACI_1"/>
    <property type="match status" value="1"/>
</dbReference>
<dbReference type="Pfam" id="PF13377">
    <property type="entry name" value="Peripla_BP_3"/>
    <property type="match status" value="1"/>
</dbReference>
<keyword evidence="6" id="KW-1185">Reference proteome</keyword>
<protein>
    <recommendedName>
        <fullName evidence="4">HTH lacI-type domain-containing protein</fullName>
    </recommendedName>
</protein>
<proteinExistence type="predicted"/>
<dbReference type="InterPro" id="IPR046335">
    <property type="entry name" value="LacI/GalR-like_sensor"/>
</dbReference>
<dbReference type="InterPro" id="IPR028082">
    <property type="entry name" value="Peripla_BP_I"/>
</dbReference>
<keyword evidence="1" id="KW-0805">Transcription regulation</keyword>
<sequence>MRRPPTIIDVASYAGVSKSSVSNVLQGKRTVDETIRKRVLDAIDELGYRPNAGARYMRQRSKVLGVVVDDLTNPFHAELATYIEAYAAKRMHSILLVVTGSQLEHQSSRVRSLVEHRVAAMMFLSAPGKKALELVGPEIRKVFVGIRMAKELSIAVDDSAGTSLAVEHLAALGHKKIGFVSAMLGNDPNVEAARFKGYQHGMRVAGLGVEEAHLLREVGARNSEPSPNYQEILKQFLGRRNRPTALVAALDRVALEIISAADALGIRIPESLSLVGFDDITIASHSRIALTTIAQPMKDLARLVVDAAIDGPSAVAGGKPPASIFLPPRLVVRRSTAQAPTKR</sequence>
<dbReference type="OrthoDB" id="7946617at2"/>
<gene>
    <name evidence="5" type="ORF">QV13_07150</name>
</gene>
<dbReference type="AlphaFoldDB" id="A0A1C2E343"/>
<dbReference type="PANTHER" id="PTHR30146:SF109">
    <property type="entry name" value="HTH-TYPE TRANSCRIPTIONAL REGULATOR GALS"/>
    <property type="match status" value="1"/>
</dbReference>
<evidence type="ECO:0000313" key="5">
    <source>
        <dbReference type="EMBL" id="OCX21432.1"/>
    </source>
</evidence>
<dbReference type="PROSITE" id="PS50932">
    <property type="entry name" value="HTH_LACI_2"/>
    <property type="match status" value="1"/>
</dbReference>
<dbReference type="SUPFAM" id="SSF47413">
    <property type="entry name" value="lambda repressor-like DNA-binding domains"/>
    <property type="match status" value="1"/>
</dbReference>
<dbReference type="PANTHER" id="PTHR30146">
    <property type="entry name" value="LACI-RELATED TRANSCRIPTIONAL REPRESSOR"/>
    <property type="match status" value="1"/>
</dbReference>
<evidence type="ECO:0000256" key="2">
    <source>
        <dbReference type="ARBA" id="ARBA00023125"/>
    </source>
</evidence>
<reference evidence="5 6" key="1">
    <citation type="submission" date="2016-08" db="EMBL/GenBank/DDBJ databases">
        <title>Whole genome sequence of Mesorhizobium sp. strain UASWS1009 isolated from industrial sewage.</title>
        <authorList>
            <person name="Crovadore J."/>
            <person name="Calmin G."/>
            <person name="Chablais R."/>
            <person name="Cochard B."/>
            <person name="Lefort F."/>
        </authorList>
    </citation>
    <scope>NUCLEOTIDE SEQUENCE [LARGE SCALE GENOMIC DNA]</scope>
    <source>
        <strain evidence="5 6">UASWS1009</strain>
    </source>
</reference>
<organism evidence="5 6">
    <name type="scientific">Mesorhizobium hungaricum</name>
    <dbReference type="NCBI Taxonomy" id="1566387"/>
    <lineage>
        <taxon>Bacteria</taxon>
        <taxon>Pseudomonadati</taxon>
        <taxon>Pseudomonadota</taxon>
        <taxon>Alphaproteobacteria</taxon>
        <taxon>Hyphomicrobiales</taxon>
        <taxon>Phyllobacteriaceae</taxon>
        <taxon>Mesorhizobium</taxon>
    </lineage>
</organism>